<dbReference type="RefSeq" id="XP_033668204.1">
    <property type="nucleotide sequence ID" value="XM_033806477.1"/>
</dbReference>
<evidence type="ECO:0000259" key="1">
    <source>
        <dbReference type="Pfam" id="PF01636"/>
    </source>
</evidence>
<dbReference type="Proteomes" id="UP000799537">
    <property type="component" value="Unassembled WGS sequence"/>
</dbReference>
<dbReference type="PANTHER" id="PTHR21310:SF58">
    <property type="entry name" value="AMINOGLYCOSIDE PHOSPHOTRANSFERASE DOMAIN-CONTAINING PROTEIN"/>
    <property type="match status" value="1"/>
</dbReference>
<dbReference type="EMBL" id="ML993594">
    <property type="protein sequence ID" value="KAF2167315.1"/>
    <property type="molecule type" value="Genomic_DNA"/>
</dbReference>
<dbReference type="InterPro" id="IPR002575">
    <property type="entry name" value="Aminoglycoside_PTrfase"/>
</dbReference>
<dbReference type="OrthoDB" id="4177236at2759"/>
<reference evidence="2" key="1">
    <citation type="journal article" date="2020" name="Stud. Mycol.">
        <title>101 Dothideomycetes genomes: a test case for predicting lifestyles and emergence of pathogens.</title>
        <authorList>
            <person name="Haridas S."/>
            <person name="Albert R."/>
            <person name="Binder M."/>
            <person name="Bloem J."/>
            <person name="Labutti K."/>
            <person name="Salamov A."/>
            <person name="Andreopoulos B."/>
            <person name="Baker S."/>
            <person name="Barry K."/>
            <person name="Bills G."/>
            <person name="Bluhm B."/>
            <person name="Cannon C."/>
            <person name="Castanera R."/>
            <person name="Culley D."/>
            <person name="Daum C."/>
            <person name="Ezra D."/>
            <person name="Gonzalez J."/>
            <person name="Henrissat B."/>
            <person name="Kuo A."/>
            <person name="Liang C."/>
            <person name="Lipzen A."/>
            <person name="Lutzoni F."/>
            <person name="Magnuson J."/>
            <person name="Mondo S."/>
            <person name="Nolan M."/>
            <person name="Ohm R."/>
            <person name="Pangilinan J."/>
            <person name="Park H.-J."/>
            <person name="Ramirez L."/>
            <person name="Alfaro M."/>
            <person name="Sun H."/>
            <person name="Tritt A."/>
            <person name="Yoshinaga Y."/>
            <person name="Zwiers L.-H."/>
            <person name="Turgeon B."/>
            <person name="Goodwin S."/>
            <person name="Spatafora J."/>
            <person name="Crous P."/>
            <person name="Grigoriev I."/>
        </authorList>
    </citation>
    <scope>NUCLEOTIDE SEQUENCE</scope>
    <source>
        <strain evidence="2">ATCC 36951</strain>
    </source>
</reference>
<proteinExistence type="predicted"/>
<dbReference type="InterPro" id="IPR051678">
    <property type="entry name" value="AGP_Transferase"/>
</dbReference>
<dbReference type="Pfam" id="PF01636">
    <property type="entry name" value="APH"/>
    <property type="match status" value="1"/>
</dbReference>
<gene>
    <name evidence="2" type="ORF">M409DRAFT_22742</name>
</gene>
<evidence type="ECO:0000313" key="3">
    <source>
        <dbReference type="Proteomes" id="UP000799537"/>
    </source>
</evidence>
<sequence>MEATYDEISEAEMSKKMRKRLKKTFNEALDAHHGALKSQSAIAKYNSGILRDLEAAFIASPNVDLLSRIPPSYSSSMAELLKENLDGQDPLESELPPSKRLKVHDCNETEETVEDIPKHLRTLHGPGEAVVKAPLAVTIERSFGDDLSASNIISALSRSQIVFRDTTGGERMILKISDESVVKIVPDSTDTREYDALIYLSQKCPEVPAPRPEGLIQLNGQSLMFMSYIPGESLAEVWDSMSQGQKATVSGELNTVFSELRSHQCPPSIPWGAIDGAGCIDQRRTVRRSDRDILSAKDFEEFFFSNPKYGSEVWIAFLRKLYDSAEGEQDSQDTCVFTHGDLRQANVLVRRTLEGELSVSGIIDWEFSGFYPAYWESIKLTNCMGTRETSDWFLHLPESISPLRYPKRWLLNLVWDSHVD</sequence>
<dbReference type="CDD" id="cd05120">
    <property type="entry name" value="APH_ChoK_like"/>
    <property type="match status" value="1"/>
</dbReference>
<feature type="domain" description="Aminoglycoside phosphotransferase" evidence="1">
    <location>
        <begin position="160"/>
        <end position="381"/>
    </location>
</feature>
<evidence type="ECO:0000313" key="2">
    <source>
        <dbReference type="EMBL" id="KAF2167315.1"/>
    </source>
</evidence>
<dbReference type="GeneID" id="54559749"/>
<dbReference type="SUPFAM" id="SSF56112">
    <property type="entry name" value="Protein kinase-like (PK-like)"/>
    <property type="match status" value="1"/>
</dbReference>
<keyword evidence="3" id="KW-1185">Reference proteome</keyword>
<accession>A0A6A6CJI4</accession>
<organism evidence="2 3">
    <name type="scientific">Zasmidium cellare ATCC 36951</name>
    <dbReference type="NCBI Taxonomy" id="1080233"/>
    <lineage>
        <taxon>Eukaryota</taxon>
        <taxon>Fungi</taxon>
        <taxon>Dikarya</taxon>
        <taxon>Ascomycota</taxon>
        <taxon>Pezizomycotina</taxon>
        <taxon>Dothideomycetes</taxon>
        <taxon>Dothideomycetidae</taxon>
        <taxon>Mycosphaerellales</taxon>
        <taxon>Mycosphaerellaceae</taxon>
        <taxon>Zasmidium</taxon>
    </lineage>
</organism>
<dbReference type="PANTHER" id="PTHR21310">
    <property type="entry name" value="AMINOGLYCOSIDE PHOSPHOTRANSFERASE-RELATED-RELATED"/>
    <property type="match status" value="1"/>
</dbReference>
<dbReference type="InterPro" id="IPR011009">
    <property type="entry name" value="Kinase-like_dom_sf"/>
</dbReference>
<dbReference type="AlphaFoldDB" id="A0A6A6CJI4"/>
<name>A0A6A6CJI4_ZASCE</name>
<dbReference type="Gene3D" id="3.90.1200.10">
    <property type="match status" value="1"/>
</dbReference>
<protein>
    <recommendedName>
        <fullName evidence="1">Aminoglycoside phosphotransferase domain-containing protein</fullName>
    </recommendedName>
</protein>